<proteinExistence type="inferred from homology"/>
<dbReference type="EC" id="6.1.1.2" evidence="8"/>
<dbReference type="GO" id="GO:0005829">
    <property type="term" value="C:cytosol"/>
    <property type="evidence" value="ECO:0007669"/>
    <property type="project" value="TreeGrafter"/>
</dbReference>
<reference evidence="10" key="1">
    <citation type="journal article" date="2019" name="PLoS Negl. Trop. Dis.">
        <title>Revisiting the worldwide diversity of Leptospira species in the environment.</title>
        <authorList>
            <person name="Vincent A.T."/>
            <person name="Schiettekatte O."/>
            <person name="Bourhy P."/>
            <person name="Veyrier F.J."/>
            <person name="Picardeau M."/>
        </authorList>
    </citation>
    <scope>NUCLEOTIDE SEQUENCE [LARGE SCALE GENOMIC DNA]</scope>
    <source>
        <strain evidence="10">201702476</strain>
    </source>
</reference>
<dbReference type="OrthoDB" id="9801042at2"/>
<keyword evidence="3 8" id="KW-0547">Nucleotide-binding</keyword>
<keyword evidence="6 8" id="KW-0030">Aminoacyl-tRNA synthetase</keyword>
<comment type="subunit">
    <text evidence="8">Homodimer.</text>
</comment>
<dbReference type="RefSeq" id="WP_135624900.1">
    <property type="nucleotide sequence ID" value="NZ_RQGD01000045.1"/>
</dbReference>
<dbReference type="FunFam" id="1.10.240.10:FF:000005">
    <property type="entry name" value="Tryptophan--tRNA ligase"/>
    <property type="match status" value="1"/>
</dbReference>
<dbReference type="PANTHER" id="PTHR43766:SF1">
    <property type="entry name" value="TRYPTOPHAN--TRNA LIGASE, MITOCHONDRIAL"/>
    <property type="match status" value="1"/>
</dbReference>
<dbReference type="HAMAP" id="MF_00140_B">
    <property type="entry name" value="Trp_tRNA_synth_B"/>
    <property type="match status" value="1"/>
</dbReference>
<protein>
    <recommendedName>
        <fullName evidence="8">Tryptophan--tRNA ligase</fullName>
        <ecNumber evidence="8">6.1.1.2</ecNumber>
    </recommendedName>
    <alternativeName>
        <fullName evidence="8">Tryptophanyl-tRNA synthetase</fullName>
        <shortName evidence="8">TrpRS</shortName>
    </alternativeName>
</protein>
<accession>A0A4R9JV37</accession>
<dbReference type="GO" id="GO:0006436">
    <property type="term" value="P:tryptophanyl-tRNA aminoacylation"/>
    <property type="evidence" value="ECO:0007669"/>
    <property type="project" value="UniProtKB-UniRule"/>
</dbReference>
<feature type="binding site" evidence="8">
    <location>
        <begin position="16"/>
        <end position="17"/>
    </location>
    <ligand>
        <name>ATP</name>
        <dbReference type="ChEBI" id="CHEBI:30616"/>
    </ligand>
</feature>
<comment type="similarity">
    <text evidence="1 8 9">Belongs to the class-I aminoacyl-tRNA synthetase family.</text>
</comment>
<dbReference type="PRINTS" id="PR01039">
    <property type="entry name" value="TRNASYNTHTRP"/>
</dbReference>
<dbReference type="InterPro" id="IPR001412">
    <property type="entry name" value="aa-tRNA-synth_I_CS"/>
</dbReference>
<feature type="short sequence motif" description="'KMSKS' region" evidence="8">
    <location>
        <begin position="189"/>
        <end position="193"/>
    </location>
</feature>
<evidence type="ECO:0000256" key="2">
    <source>
        <dbReference type="ARBA" id="ARBA00022598"/>
    </source>
</evidence>
<gene>
    <name evidence="8 10" type="primary">trpS</name>
    <name evidence="10" type="ORF">EHQ58_15915</name>
</gene>
<keyword evidence="4 8" id="KW-0067">ATP-binding</keyword>
<comment type="catalytic activity">
    <reaction evidence="7 8">
        <text>tRNA(Trp) + L-tryptophan + ATP = L-tryptophyl-tRNA(Trp) + AMP + diphosphate + H(+)</text>
        <dbReference type="Rhea" id="RHEA:24080"/>
        <dbReference type="Rhea" id="RHEA-COMP:9671"/>
        <dbReference type="Rhea" id="RHEA-COMP:9705"/>
        <dbReference type="ChEBI" id="CHEBI:15378"/>
        <dbReference type="ChEBI" id="CHEBI:30616"/>
        <dbReference type="ChEBI" id="CHEBI:33019"/>
        <dbReference type="ChEBI" id="CHEBI:57912"/>
        <dbReference type="ChEBI" id="CHEBI:78442"/>
        <dbReference type="ChEBI" id="CHEBI:78535"/>
        <dbReference type="ChEBI" id="CHEBI:456215"/>
        <dbReference type="EC" id="6.1.1.2"/>
    </reaction>
</comment>
<dbReference type="Gene3D" id="3.40.50.620">
    <property type="entry name" value="HUPs"/>
    <property type="match status" value="1"/>
</dbReference>
<dbReference type="InterPro" id="IPR002305">
    <property type="entry name" value="aa-tRNA-synth_Ic"/>
</dbReference>
<dbReference type="Gene3D" id="1.10.240.10">
    <property type="entry name" value="Tyrosyl-Transfer RNA Synthetase"/>
    <property type="match status" value="1"/>
</dbReference>
<dbReference type="CDD" id="cd00806">
    <property type="entry name" value="TrpRS_core"/>
    <property type="match status" value="1"/>
</dbReference>
<feature type="binding site" evidence="8">
    <location>
        <begin position="189"/>
        <end position="193"/>
    </location>
    <ligand>
        <name>ATP</name>
        <dbReference type="ChEBI" id="CHEBI:30616"/>
    </ligand>
</feature>
<keyword evidence="2 8" id="KW-0436">Ligase</keyword>
<evidence type="ECO:0000256" key="8">
    <source>
        <dbReference type="HAMAP-Rule" id="MF_00140"/>
    </source>
</evidence>
<dbReference type="SUPFAM" id="SSF52374">
    <property type="entry name" value="Nucleotidylyl transferase"/>
    <property type="match status" value="1"/>
</dbReference>
<feature type="short sequence motif" description="'HIGH' region" evidence="8">
    <location>
        <begin position="9"/>
        <end position="17"/>
    </location>
</feature>
<feature type="binding site" evidence="8">
    <location>
        <begin position="8"/>
        <end position="10"/>
    </location>
    <ligand>
        <name>ATP</name>
        <dbReference type="ChEBI" id="CHEBI:30616"/>
    </ligand>
</feature>
<feature type="binding site" evidence="8">
    <location>
        <begin position="143"/>
        <end position="145"/>
    </location>
    <ligand>
        <name>ATP</name>
        <dbReference type="ChEBI" id="CHEBI:30616"/>
    </ligand>
</feature>
<dbReference type="InterPro" id="IPR002306">
    <property type="entry name" value="Trp-tRNA-ligase"/>
</dbReference>
<dbReference type="InterPro" id="IPR014729">
    <property type="entry name" value="Rossmann-like_a/b/a_fold"/>
</dbReference>
<dbReference type="PANTHER" id="PTHR43766">
    <property type="entry name" value="TRYPTOPHAN--TRNA LIGASE, MITOCHONDRIAL"/>
    <property type="match status" value="1"/>
</dbReference>
<dbReference type="Pfam" id="PF00579">
    <property type="entry name" value="tRNA-synt_1b"/>
    <property type="match status" value="1"/>
</dbReference>
<name>A0A4R9JV37_9LEPT</name>
<dbReference type="EMBL" id="RQGD01000045">
    <property type="protein sequence ID" value="TGL56682.1"/>
    <property type="molecule type" value="Genomic_DNA"/>
</dbReference>
<dbReference type="GO" id="GO:0004830">
    <property type="term" value="F:tryptophan-tRNA ligase activity"/>
    <property type="evidence" value="ECO:0007669"/>
    <property type="project" value="UniProtKB-UniRule"/>
</dbReference>
<comment type="subcellular location">
    <subcellularLocation>
        <location evidence="8">Cytoplasm</location>
    </subcellularLocation>
</comment>
<evidence type="ECO:0000313" key="11">
    <source>
        <dbReference type="Proteomes" id="UP000297693"/>
    </source>
</evidence>
<evidence type="ECO:0000313" key="10">
    <source>
        <dbReference type="EMBL" id="TGL56682.1"/>
    </source>
</evidence>
<comment type="caution">
    <text evidence="10">The sequence shown here is derived from an EMBL/GenBank/DDBJ whole genome shotgun (WGS) entry which is preliminary data.</text>
</comment>
<evidence type="ECO:0000256" key="3">
    <source>
        <dbReference type="ARBA" id="ARBA00022741"/>
    </source>
</evidence>
<dbReference type="PROSITE" id="PS00178">
    <property type="entry name" value="AA_TRNA_LIGASE_I"/>
    <property type="match status" value="1"/>
</dbReference>
<dbReference type="GO" id="GO:0005524">
    <property type="term" value="F:ATP binding"/>
    <property type="evidence" value="ECO:0007669"/>
    <property type="project" value="UniProtKB-UniRule"/>
</dbReference>
<keyword evidence="11" id="KW-1185">Reference proteome</keyword>
<keyword evidence="5 8" id="KW-0648">Protein biosynthesis</keyword>
<evidence type="ECO:0000256" key="5">
    <source>
        <dbReference type="ARBA" id="ARBA00022917"/>
    </source>
</evidence>
<sequence length="324" mass="36261">MRILTGVQPSGKLHLGNYFSAIRKILEYQHKEELFLFVANLHALTTFSSKKELEENTMSAALDLLALGVDPEKSIFWMQSDIPEVTELTWYLSQVITVSKLELAHSFKDKVAKGFSPGAGLFTYPILMAADILLFSADRVPVGKDQKQHLEFARDIAERFNAQFGDLLVIPEPDIDEHTATVPGVDGAKMSKSYKNTIDLFASEKEIKKSVMSIVSDSKGIEEPKDPDDSIIFQIHSLFLDETGKQTLRDRFRKGGVGYGDLKKSLLEAILDRFAPYRKKREELSADLGYVQSSLKTGRDKARSVAFGKIKEIRAAIGIYSSDF</sequence>
<evidence type="ECO:0000256" key="7">
    <source>
        <dbReference type="ARBA" id="ARBA00049929"/>
    </source>
</evidence>
<organism evidence="10 11">
    <name type="scientific">Leptospira ognonensis</name>
    <dbReference type="NCBI Taxonomy" id="2484945"/>
    <lineage>
        <taxon>Bacteria</taxon>
        <taxon>Pseudomonadati</taxon>
        <taxon>Spirochaetota</taxon>
        <taxon>Spirochaetia</taxon>
        <taxon>Leptospirales</taxon>
        <taxon>Leptospiraceae</taxon>
        <taxon>Leptospira</taxon>
    </lineage>
</organism>
<keyword evidence="8" id="KW-0963">Cytoplasm</keyword>
<evidence type="ECO:0000256" key="1">
    <source>
        <dbReference type="ARBA" id="ARBA00005594"/>
    </source>
</evidence>
<feature type="binding site" evidence="8">
    <location>
        <position position="182"/>
    </location>
    <ligand>
        <name>ATP</name>
        <dbReference type="ChEBI" id="CHEBI:30616"/>
    </ligand>
</feature>
<dbReference type="AlphaFoldDB" id="A0A4R9JV37"/>
<dbReference type="Proteomes" id="UP000297693">
    <property type="component" value="Unassembled WGS sequence"/>
</dbReference>
<dbReference type="InterPro" id="IPR050203">
    <property type="entry name" value="Trp-tRNA_synthetase"/>
</dbReference>
<comment type="function">
    <text evidence="8">Catalyzes the attachment of tryptophan to tRNA(Trp).</text>
</comment>
<dbReference type="InterPro" id="IPR024109">
    <property type="entry name" value="Trp-tRNA-ligase_bac-type"/>
</dbReference>
<evidence type="ECO:0000256" key="9">
    <source>
        <dbReference type="RuleBase" id="RU363036"/>
    </source>
</evidence>
<evidence type="ECO:0000256" key="6">
    <source>
        <dbReference type="ARBA" id="ARBA00023146"/>
    </source>
</evidence>
<dbReference type="NCBIfam" id="TIGR00233">
    <property type="entry name" value="trpS"/>
    <property type="match status" value="1"/>
</dbReference>
<evidence type="ECO:0000256" key="4">
    <source>
        <dbReference type="ARBA" id="ARBA00022840"/>
    </source>
</evidence>
<feature type="binding site" evidence="8">
    <location>
        <position position="131"/>
    </location>
    <ligand>
        <name>L-tryptophan</name>
        <dbReference type="ChEBI" id="CHEBI:57912"/>
    </ligand>
</feature>